<gene>
    <name evidence="1" type="ORF">DAPPUDRAFT_251827</name>
</gene>
<evidence type="ECO:0000313" key="1">
    <source>
        <dbReference type="EMBL" id="EFX74340.1"/>
    </source>
</evidence>
<dbReference type="PROSITE" id="PS51257">
    <property type="entry name" value="PROKAR_LIPOPROTEIN"/>
    <property type="match status" value="1"/>
</dbReference>
<accession>E9H1F5</accession>
<evidence type="ECO:0000313" key="2">
    <source>
        <dbReference type="Proteomes" id="UP000000305"/>
    </source>
</evidence>
<dbReference type="AlphaFoldDB" id="E9H1F5"/>
<dbReference type="EMBL" id="GL732583">
    <property type="protein sequence ID" value="EFX74340.1"/>
    <property type="molecule type" value="Genomic_DNA"/>
</dbReference>
<dbReference type="HOGENOM" id="CLU_1751540_0_0_1"/>
<name>E9H1F5_DAPPU</name>
<organism evidence="1 2">
    <name type="scientific">Daphnia pulex</name>
    <name type="common">Water flea</name>
    <dbReference type="NCBI Taxonomy" id="6669"/>
    <lineage>
        <taxon>Eukaryota</taxon>
        <taxon>Metazoa</taxon>
        <taxon>Ecdysozoa</taxon>
        <taxon>Arthropoda</taxon>
        <taxon>Crustacea</taxon>
        <taxon>Branchiopoda</taxon>
        <taxon>Diplostraca</taxon>
        <taxon>Cladocera</taxon>
        <taxon>Anomopoda</taxon>
        <taxon>Daphniidae</taxon>
        <taxon>Daphnia</taxon>
    </lineage>
</organism>
<keyword evidence="2" id="KW-1185">Reference proteome</keyword>
<proteinExistence type="predicted"/>
<dbReference type="Proteomes" id="UP000000305">
    <property type="component" value="Unassembled WGS sequence"/>
</dbReference>
<dbReference type="OrthoDB" id="1919692at2759"/>
<sequence>MRALVMQRVQQPVLNPESCSLTVFPLPGMMSSGCSTQCTVIPEARLQARNASDSGADMDFNLSTFGACSYVSGHHSTVSCGEVSIDRRLVVDAVPTSVLLAQQQDLDDMAGSSRIAAAREHNKERRDADEKAKRHTTTTLFFFASFRIA</sequence>
<dbReference type="KEGG" id="dpx:DAPPUDRAFT_251827"/>
<reference evidence="1 2" key="1">
    <citation type="journal article" date="2011" name="Science">
        <title>The ecoresponsive genome of Daphnia pulex.</title>
        <authorList>
            <person name="Colbourne J.K."/>
            <person name="Pfrender M.E."/>
            <person name="Gilbert D."/>
            <person name="Thomas W.K."/>
            <person name="Tucker A."/>
            <person name="Oakley T.H."/>
            <person name="Tokishita S."/>
            <person name="Aerts A."/>
            <person name="Arnold G.J."/>
            <person name="Basu M.K."/>
            <person name="Bauer D.J."/>
            <person name="Caceres C.E."/>
            <person name="Carmel L."/>
            <person name="Casola C."/>
            <person name="Choi J.H."/>
            <person name="Detter J.C."/>
            <person name="Dong Q."/>
            <person name="Dusheyko S."/>
            <person name="Eads B.D."/>
            <person name="Frohlich T."/>
            <person name="Geiler-Samerotte K.A."/>
            <person name="Gerlach D."/>
            <person name="Hatcher P."/>
            <person name="Jogdeo S."/>
            <person name="Krijgsveld J."/>
            <person name="Kriventseva E.V."/>
            <person name="Kultz D."/>
            <person name="Laforsch C."/>
            <person name="Lindquist E."/>
            <person name="Lopez J."/>
            <person name="Manak J.R."/>
            <person name="Muller J."/>
            <person name="Pangilinan J."/>
            <person name="Patwardhan R.P."/>
            <person name="Pitluck S."/>
            <person name="Pritham E.J."/>
            <person name="Rechtsteiner A."/>
            <person name="Rho M."/>
            <person name="Rogozin I.B."/>
            <person name="Sakarya O."/>
            <person name="Salamov A."/>
            <person name="Schaack S."/>
            <person name="Shapiro H."/>
            <person name="Shiga Y."/>
            <person name="Skalitzky C."/>
            <person name="Smith Z."/>
            <person name="Souvorov A."/>
            <person name="Sung W."/>
            <person name="Tang Z."/>
            <person name="Tsuchiya D."/>
            <person name="Tu H."/>
            <person name="Vos H."/>
            <person name="Wang M."/>
            <person name="Wolf Y.I."/>
            <person name="Yamagata H."/>
            <person name="Yamada T."/>
            <person name="Ye Y."/>
            <person name="Shaw J.R."/>
            <person name="Andrews J."/>
            <person name="Crease T.J."/>
            <person name="Tang H."/>
            <person name="Lucas S.M."/>
            <person name="Robertson H.M."/>
            <person name="Bork P."/>
            <person name="Koonin E.V."/>
            <person name="Zdobnov E.M."/>
            <person name="Grigoriev I.V."/>
            <person name="Lynch M."/>
            <person name="Boore J.L."/>
        </authorList>
    </citation>
    <scope>NUCLEOTIDE SEQUENCE [LARGE SCALE GENOMIC DNA]</scope>
</reference>
<dbReference type="InParanoid" id="E9H1F5"/>
<protein>
    <submittedName>
        <fullName evidence="1">Uncharacterized protein</fullName>
    </submittedName>
</protein>